<keyword evidence="9" id="KW-0805">Transcription regulation</keyword>
<evidence type="ECO:0000313" key="15">
    <source>
        <dbReference type="EMBL" id="CAH0388815.1"/>
    </source>
</evidence>
<dbReference type="CDD" id="cd10528">
    <property type="entry name" value="SET_SETD8"/>
    <property type="match status" value="1"/>
</dbReference>
<gene>
    <name evidence="15" type="ORF">BEMITA_LOCUS7702</name>
</gene>
<keyword evidence="5" id="KW-0489">Methyltransferase</keyword>
<sequence>MEFEKGVTLRGVPYIIIDSFKYRKQRVMADKTVSWRCVFKQCGATVRSDAAGTALLTSVCSVVHRDHVKMDVKPTEHHHRAKSASKRKALEEITLQPEKISRRELHYERNAQKMVDDSDIQYEMEKRLSTTPNPTWRLRSNGHTKITIESPNRTPHKIQLTPPQPLASLQSSPAESRTRRRYRPNYQTSTVPNSENTLCLHKPKQIKQTAKQDVKSVSDSPCRTTQVKLTEYFPVRRSVRKTKREVLEEKQKSIETAVRNNVQDGLDVEVFENKGRGVVTTRKFSRGEFVVEYAGELISHDEARRREQFYAQDENTGSYMYYFVHSNKHYCIDATEETDRLGRLINHSRNGNLYPKIILIDKQPRLVLLANQDIAAGEEVTYDYGDRSKESIKNHPWLLF</sequence>
<evidence type="ECO:0000256" key="9">
    <source>
        <dbReference type="ARBA" id="ARBA00023015"/>
    </source>
</evidence>
<organism evidence="15 16">
    <name type="scientific">Bemisia tabaci</name>
    <name type="common">Sweetpotato whitefly</name>
    <name type="synonym">Aleurodes tabaci</name>
    <dbReference type="NCBI Taxonomy" id="7038"/>
    <lineage>
        <taxon>Eukaryota</taxon>
        <taxon>Metazoa</taxon>
        <taxon>Ecdysozoa</taxon>
        <taxon>Arthropoda</taxon>
        <taxon>Hexapoda</taxon>
        <taxon>Insecta</taxon>
        <taxon>Pterygota</taxon>
        <taxon>Neoptera</taxon>
        <taxon>Paraneoptera</taxon>
        <taxon>Hemiptera</taxon>
        <taxon>Sternorrhyncha</taxon>
        <taxon>Aleyrodoidea</taxon>
        <taxon>Aleyrodidae</taxon>
        <taxon>Aleyrodinae</taxon>
        <taxon>Bemisia</taxon>
    </lineage>
</organism>
<dbReference type="InterPro" id="IPR001214">
    <property type="entry name" value="SET_dom"/>
</dbReference>
<evidence type="ECO:0000256" key="4">
    <source>
        <dbReference type="ARBA" id="ARBA00022454"/>
    </source>
</evidence>
<feature type="region of interest" description="Disordered" evidence="13">
    <location>
        <begin position="131"/>
        <end position="196"/>
    </location>
</feature>
<dbReference type="PROSITE" id="PS50280">
    <property type="entry name" value="SET"/>
    <property type="match status" value="1"/>
</dbReference>
<evidence type="ECO:0000256" key="5">
    <source>
        <dbReference type="ARBA" id="ARBA00022603"/>
    </source>
</evidence>
<keyword evidence="10" id="KW-0804">Transcription</keyword>
<evidence type="ECO:0000259" key="14">
    <source>
        <dbReference type="PROSITE" id="PS50280"/>
    </source>
</evidence>
<dbReference type="EMBL" id="OU963865">
    <property type="protein sequence ID" value="CAH0388815.1"/>
    <property type="molecule type" value="Genomic_DNA"/>
</dbReference>
<evidence type="ECO:0000256" key="11">
    <source>
        <dbReference type="ARBA" id="ARBA00023242"/>
    </source>
</evidence>
<dbReference type="GO" id="GO:0032259">
    <property type="term" value="P:methylation"/>
    <property type="evidence" value="ECO:0007669"/>
    <property type="project" value="UniProtKB-KW"/>
</dbReference>
<dbReference type="SUPFAM" id="SSF82199">
    <property type="entry name" value="SET domain"/>
    <property type="match status" value="1"/>
</dbReference>
<reference evidence="15" key="1">
    <citation type="submission" date="2021-12" db="EMBL/GenBank/DDBJ databases">
        <authorList>
            <person name="King R."/>
        </authorList>
    </citation>
    <scope>NUCLEOTIDE SEQUENCE</scope>
</reference>
<dbReference type="GO" id="GO:0043516">
    <property type="term" value="P:regulation of DNA damage response, signal transduction by p53 class mediator"/>
    <property type="evidence" value="ECO:0007669"/>
    <property type="project" value="TreeGrafter"/>
</dbReference>
<name>A0A9P0ACE4_BEMTA</name>
<dbReference type="GO" id="GO:0005700">
    <property type="term" value="C:polytene chromosome"/>
    <property type="evidence" value="ECO:0007669"/>
    <property type="project" value="TreeGrafter"/>
</dbReference>
<comment type="subcellular location">
    <subcellularLocation>
        <location evidence="2">Chromosome</location>
    </subcellularLocation>
    <subcellularLocation>
        <location evidence="1">Nucleus</location>
    </subcellularLocation>
</comment>
<proteinExistence type="predicted"/>
<accession>A0A9P0ACE4</accession>
<evidence type="ECO:0000313" key="16">
    <source>
        <dbReference type="Proteomes" id="UP001152759"/>
    </source>
</evidence>
<evidence type="ECO:0000256" key="3">
    <source>
        <dbReference type="ARBA" id="ARBA00012187"/>
    </source>
</evidence>
<keyword evidence="6" id="KW-0808">Transferase</keyword>
<evidence type="ECO:0000256" key="8">
    <source>
        <dbReference type="ARBA" id="ARBA00022853"/>
    </source>
</evidence>
<evidence type="ECO:0000256" key="7">
    <source>
        <dbReference type="ARBA" id="ARBA00022691"/>
    </source>
</evidence>
<dbReference type="PANTHER" id="PTHR46167">
    <property type="entry name" value="N-LYSINE METHYLTRANSFERASE KMT5A"/>
    <property type="match status" value="1"/>
</dbReference>
<dbReference type="Gene3D" id="2.170.270.10">
    <property type="entry name" value="SET domain"/>
    <property type="match status" value="1"/>
</dbReference>
<dbReference type="SMART" id="SM00317">
    <property type="entry name" value="SET"/>
    <property type="match status" value="1"/>
</dbReference>
<dbReference type="GO" id="GO:0006357">
    <property type="term" value="P:regulation of transcription by RNA polymerase II"/>
    <property type="evidence" value="ECO:0007669"/>
    <property type="project" value="TreeGrafter"/>
</dbReference>
<dbReference type="InterPro" id="IPR046341">
    <property type="entry name" value="SET_dom_sf"/>
</dbReference>
<protein>
    <recommendedName>
        <fullName evidence="3">[histone H4]-lysine(20) N-methyltransferase</fullName>
        <ecNumber evidence="3">2.1.1.361</ecNumber>
    </recommendedName>
</protein>
<evidence type="ECO:0000256" key="13">
    <source>
        <dbReference type="SAM" id="MobiDB-lite"/>
    </source>
</evidence>
<dbReference type="KEGG" id="btab:109032364"/>
<evidence type="ECO:0000256" key="1">
    <source>
        <dbReference type="ARBA" id="ARBA00004123"/>
    </source>
</evidence>
<dbReference type="GO" id="GO:0140944">
    <property type="term" value="F:histone H4K20 monomethyltransferase activity"/>
    <property type="evidence" value="ECO:0007669"/>
    <property type="project" value="UniProtKB-EC"/>
</dbReference>
<keyword evidence="4" id="KW-0158">Chromosome</keyword>
<feature type="domain" description="SET" evidence="14">
    <location>
        <begin position="264"/>
        <end position="385"/>
    </location>
</feature>
<dbReference type="EC" id="2.1.1.361" evidence="3"/>
<dbReference type="AlphaFoldDB" id="A0A9P0ACE4"/>
<evidence type="ECO:0000256" key="6">
    <source>
        <dbReference type="ARBA" id="ARBA00022679"/>
    </source>
</evidence>
<dbReference type="PROSITE" id="PS51571">
    <property type="entry name" value="SAM_MT43_PR_SET"/>
    <property type="match status" value="1"/>
</dbReference>
<feature type="compositionally biased region" description="Polar residues" evidence="13">
    <location>
        <begin position="185"/>
        <end position="196"/>
    </location>
</feature>
<dbReference type="InterPro" id="IPR016858">
    <property type="entry name" value="KMT5A-like"/>
</dbReference>
<comment type="catalytic activity">
    <reaction evidence="12">
        <text>L-lysyl(20)-[histone H4] + S-adenosyl-L-methionine = N(6)-methyl-L-lysyl(20)-[histone H4] + S-adenosyl-L-homocysteine + H(+)</text>
        <dbReference type="Rhea" id="RHEA:60344"/>
        <dbReference type="Rhea" id="RHEA-COMP:15554"/>
        <dbReference type="Rhea" id="RHEA-COMP:15555"/>
        <dbReference type="ChEBI" id="CHEBI:15378"/>
        <dbReference type="ChEBI" id="CHEBI:29969"/>
        <dbReference type="ChEBI" id="CHEBI:57856"/>
        <dbReference type="ChEBI" id="CHEBI:59789"/>
        <dbReference type="ChEBI" id="CHEBI:61929"/>
        <dbReference type="EC" id="2.1.1.361"/>
    </reaction>
</comment>
<keyword evidence="8" id="KW-0156">Chromatin regulator</keyword>
<evidence type="ECO:0000256" key="10">
    <source>
        <dbReference type="ARBA" id="ARBA00023163"/>
    </source>
</evidence>
<keyword evidence="7" id="KW-0949">S-adenosyl-L-methionine</keyword>
<dbReference type="InterPro" id="IPR047266">
    <property type="entry name" value="KMT5A-like_SET"/>
</dbReference>
<keyword evidence="16" id="KW-1185">Reference proteome</keyword>
<evidence type="ECO:0000256" key="12">
    <source>
        <dbReference type="ARBA" id="ARBA00047784"/>
    </source>
</evidence>
<dbReference type="PANTHER" id="PTHR46167:SF1">
    <property type="entry name" value="N-LYSINE METHYLTRANSFERASE KMT5A"/>
    <property type="match status" value="1"/>
</dbReference>
<evidence type="ECO:0000256" key="2">
    <source>
        <dbReference type="ARBA" id="ARBA00004286"/>
    </source>
</evidence>
<keyword evidence="11" id="KW-0539">Nucleus</keyword>
<feature type="compositionally biased region" description="Polar residues" evidence="13">
    <location>
        <begin position="141"/>
        <end position="153"/>
    </location>
</feature>
<dbReference type="GO" id="GO:0005634">
    <property type="term" value="C:nucleus"/>
    <property type="evidence" value="ECO:0007669"/>
    <property type="project" value="UniProtKB-SubCell"/>
</dbReference>
<dbReference type="Proteomes" id="UP001152759">
    <property type="component" value="Chromosome 4"/>
</dbReference>
<dbReference type="InterPro" id="IPR051760">
    <property type="entry name" value="KMT5A"/>
</dbReference>
<dbReference type="Pfam" id="PF00856">
    <property type="entry name" value="SET"/>
    <property type="match status" value="1"/>
</dbReference>